<feature type="transmembrane region" description="Helical" evidence="5">
    <location>
        <begin position="100"/>
        <end position="120"/>
    </location>
</feature>
<keyword evidence="2 5" id="KW-0812">Transmembrane</keyword>
<comment type="caution">
    <text evidence="6">The sequence shown here is derived from an EMBL/GenBank/DDBJ whole genome shotgun (WGS) entry which is preliminary data.</text>
</comment>
<evidence type="ECO:0000256" key="1">
    <source>
        <dbReference type="ARBA" id="ARBA00004141"/>
    </source>
</evidence>
<dbReference type="EMBL" id="VFPA01000003">
    <property type="protein sequence ID" value="TQM09588.1"/>
    <property type="molecule type" value="Genomic_DNA"/>
</dbReference>
<evidence type="ECO:0000256" key="3">
    <source>
        <dbReference type="ARBA" id="ARBA00022989"/>
    </source>
</evidence>
<evidence type="ECO:0000256" key="2">
    <source>
        <dbReference type="ARBA" id="ARBA00022692"/>
    </source>
</evidence>
<keyword evidence="3 5" id="KW-1133">Transmembrane helix</keyword>
<evidence type="ECO:0000256" key="5">
    <source>
        <dbReference type="SAM" id="Phobius"/>
    </source>
</evidence>
<organism evidence="6 7">
    <name type="scientific">Pseudonocardia kunmingensis</name>
    <dbReference type="NCBI Taxonomy" id="630975"/>
    <lineage>
        <taxon>Bacteria</taxon>
        <taxon>Bacillati</taxon>
        <taxon>Actinomycetota</taxon>
        <taxon>Actinomycetes</taxon>
        <taxon>Pseudonocardiales</taxon>
        <taxon>Pseudonocardiaceae</taxon>
        <taxon>Pseudonocardia</taxon>
    </lineage>
</organism>
<keyword evidence="4 5" id="KW-0472">Membrane</keyword>
<dbReference type="InterPro" id="IPR032808">
    <property type="entry name" value="DoxX"/>
</dbReference>
<comment type="subcellular location">
    <subcellularLocation>
        <location evidence="1">Membrane</location>
        <topology evidence="1">Multi-pass membrane protein</topology>
    </subcellularLocation>
</comment>
<dbReference type="Pfam" id="PF13564">
    <property type="entry name" value="DoxX_2"/>
    <property type="match status" value="1"/>
</dbReference>
<proteinExistence type="predicted"/>
<dbReference type="GO" id="GO:0016020">
    <property type="term" value="C:membrane"/>
    <property type="evidence" value="ECO:0007669"/>
    <property type="project" value="UniProtKB-SubCell"/>
</dbReference>
<feature type="transmembrane region" description="Helical" evidence="5">
    <location>
        <begin position="47"/>
        <end position="66"/>
    </location>
</feature>
<evidence type="ECO:0000313" key="7">
    <source>
        <dbReference type="Proteomes" id="UP000315677"/>
    </source>
</evidence>
<dbReference type="OrthoDB" id="3790625at2"/>
<protein>
    <submittedName>
        <fullName evidence="6">DoxX-like protein</fullName>
    </submittedName>
</protein>
<sequence length="134" mass="13446">MRIAVWIVSVLLALAFLFIGGVKVMMSAADLAAGSQGVPVVLLKIAGYAEVLGALGLVLPAATRILPVLTPVAASGLVITMIGATITNIIIAFYPVAVQTAVLGLLAAFVAWARFGPAAIAPRGTGEPRLAGGA</sequence>
<accession>A0A543DJT1</accession>
<feature type="transmembrane region" description="Helical" evidence="5">
    <location>
        <begin position="73"/>
        <end position="94"/>
    </location>
</feature>
<dbReference type="Proteomes" id="UP000315677">
    <property type="component" value="Unassembled WGS sequence"/>
</dbReference>
<reference evidence="6 7" key="1">
    <citation type="submission" date="2019-06" db="EMBL/GenBank/DDBJ databases">
        <title>Sequencing the genomes of 1000 actinobacteria strains.</title>
        <authorList>
            <person name="Klenk H.-P."/>
        </authorList>
    </citation>
    <scope>NUCLEOTIDE SEQUENCE [LARGE SCALE GENOMIC DNA]</scope>
    <source>
        <strain evidence="6 7">DSM 45301</strain>
    </source>
</reference>
<dbReference type="RefSeq" id="WP_142057867.1">
    <property type="nucleotide sequence ID" value="NZ_VFPA01000003.1"/>
</dbReference>
<evidence type="ECO:0000313" key="6">
    <source>
        <dbReference type="EMBL" id="TQM09588.1"/>
    </source>
</evidence>
<name>A0A543DJT1_9PSEU</name>
<evidence type="ECO:0000256" key="4">
    <source>
        <dbReference type="ARBA" id="ARBA00023136"/>
    </source>
</evidence>
<keyword evidence="7" id="KW-1185">Reference proteome</keyword>
<dbReference type="AlphaFoldDB" id="A0A543DJT1"/>
<gene>
    <name evidence="6" type="ORF">FB558_5348</name>
</gene>